<evidence type="ECO:0000313" key="5">
    <source>
        <dbReference type="Proteomes" id="UP000528457"/>
    </source>
</evidence>
<keyword evidence="4" id="KW-0378">Hydrolase</keyword>
<dbReference type="Proteomes" id="UP000528457">
    <property type="component" value="Unassembled WGS sequence"/>
</dbReference>
<dbReference type="InterPro" id="IPR002821">
    <property type="entry name" value="Hydantoinase_A"/>
</dbReference>
<dbReference type="InterPro" id="IPR045079">
    <property type="entry name" value="Oxoprolinase-like"/>
</dbReference>
<dbReference type="AlphaFoldDB" id="A0A7X0JRZ9"/>
<organism evidence="4 5">
    <name type="scientific">Pseudoteredinibacter isoporae</name>
    <dbReference type="NCBI Taxonomy" id="570281"/>
    <lineage>
        <taxon>Bacteria</taxon>
        <taxon>Pseudomonadati</taxon>
        <taxon>Pseudomonadota</taxon>
        <taxon>Gammaproteobacteria</taxon>
        <taxon>Cellvibrionales</taxon>
        <taxon>Cellvibrionaceae</taxon>
        <taxon>Pseudoteredinibacter</taxon>
    </lineage>
</organism>
<dbReference type="SUPFAM" id="SSF53067">
    <property type="entry name" value="Actin-like ATPase domain"/>
    <property type="match status" value="1"/>
</dbReference>
<protein>
    <submittedName>
        <fullName evidence="4">N-methylhydantoinase A</fullName>
        <ecNumber evidence="4">3.5.2.14</ecNumber>
    </submittedName>
</protein>
<keyword evidence="5" id="KW-1185">Reference proteome</keyword>
<dbReference type="Pfam" id="PF19278">
    <property type="entry name" value="Hydant_A_C"/>
    <property type="match status" value="1"/>
</dbReference>
<reference evidence="4 5" key="1">
    <citation type="submission" date="2020-08" db="EMBL/GenBank/DDBJ databases">
        <title>Genomic Encyclopedia of Type Strains, Phase IV (KMG-IV): sequencing the most valuable type-strain genomes for metagenomic binning, comparative biology and taxonomic classification.</title>
        <authorList>
            <person name="Goeker M."/>
        </authorList>
    </citation>
    <scope>NUCLEOTIDE SEQUENCE [LARGE SCALE GENOMIC DNA]</scope>
    <source>
        <strain evidence="4 5">DSM 22368</strain>
    </source>
</reference>
<dbReference type="GO" id="GO:0017168">
    <property type="term" value="F:5-oxoprolinase (ATP-hydrolyzing) activity"/>
    <property type="evidence" value="ECO:0007669"/>
    <property type="project" value="TreeGrafter"/>
</dbReference>
<dbReference type="InParanoid" id="A0A7X0JRZ9"/>
<dbReference type="EMBL" id="JACHHT010000001">
    <property type="protein sequence ID" value="MBB6520271.1"/>
    <property type="molecule type" value="Genomic_DNA"/>
</dbReference>
<name>A0A7X0JRZ9_9GAMM</name>
<dbReference type="GO" id="GO:0006749">
    <property type="term" value="P:glutathione metabolic process"/>
    <property type="evidence" value="ECO:0007669"/>
    <property type="project" value="TreeGrafter"/>
</dbReference>
<accession>A0A7X0JRZ9</accession>
<evidence type="ECO:0000313" key="4">
    <source>
        <dbReference type="EMBL" id="MBB6520271.1"/>
    </source>
</evidence>
<dbReference type="Pfam" id="PF01968">
    <property type="entry name" value="Hydantoinase_A"/>
    <property type="match status" value="1"/>
</dbReference>
<dbReference type="PANTHER" id="PTHR11365">
    <property type="entry name" value="5-OXOPROLINASE RELATED"/>
    <property type="match status" value="1"/>
</dbReference>
<dbReference type="GO" id="GO:0047423">
    <property type="term" value="F:N-methylhydantoinase (ATP-hydrolyzing) activity"/>
    <property type="evidence" value="ECO:0007669"/>
    <property type="project" value="UniProtKB-EC"/>
</dbReference>
<dbReference type="GO" id="GO:0005829">
    <property type="term" value="C:cytosol"/>
    <property type="evidence" value="ECO:0007669"/>
    <property type="project" value="TreeGrafter"/>
</dbReference>
<dbReference type="InterPro" id="IPR049517">
    <property type="entry name" value="ACX-like_C"/>
</dbReference>
<dbReference type="InterPro" id="IPR008040">
    <property type="entry name" value="Hydant_A_N"/>
</dbReference>
<dbReference type="RefSeq" id="WP_184679347.1">
    <property type="nucleotide sequence ID" value="NZ_JAAONY010000001.1"/>
</dbReference>
<dbReference type="InterPro" id="IPR043129">
    <property type="entry name" value="ATPase_NBD"/>
</dbReference>
<gene>
    <name evidence="4" type="ORF">HNR48_000549</name>
</gene>
<evidence type="ECO:0000259" key="2">
    <source>
        <dbReference type="Pfam" id="PF05378"/>
    </source>
</evidence>
<evidence type="ECO:0000259" key="1">
    <source>
        <dbReference type="Pfam" id="PF01968"/>
    </source>
</evidence>
<feature type="domain" description="Hydantoinase/oxoprolinase N-terminal" evidence="2">
    <location>
        <begin position="4"/>
        <end position="176"/>
    </location>
</feature>
<evidence type="ECO:0000259" key="3">
    <source>
        <dbReference type="Pfam" id="PF19278"/>
    </source>
</evidence>
<feature type="domain" description="Hydantoinase A/oxoprolinase" evidence="1">
    <location>
        <begin position="197"/>
        <end position="489"/>
    </location>
</feature>
<sequence>MNLRVATDVGGTFTDLVYIREGEIKAVKSDTVYPNFDQGVINAAAKAQLSLSEVSFFAHGTTVVINALTERKGVKTALVTTAGFRDVLEIARGNTPDIFNNYYRKPEPFVPRYLRREIQERLDHRGQIIEAPKLEALDSIIADFKDDGVEAIALCFLHAYLNPAHEQLAAEYIREKWPTVHIICSHEICAEWREYERSSTTVLSAYVLPPAQNYLNTLKEQLADQGLASDPFIMQSNGGIATLQAAKANPISLVESGPVGGMLGAVAYGRLIDESNIMALDIGGTTAKCSLVHRGRTRVTTEYIIEKTATTAGYPIKTPVIDIVEIGNGGGSIAHLDAAGSLRVGPKSAGSTPGPVAYGRGGQQATTTDANLITGKINPNNFAGGDIEPDMSAVQTAFETLAEPLGVDAIDVAHGVIRIANANMVNALKLISVNRGHDPRDFALMAFGGGGAMHACALARELNARKVIIPPLAGVFSAFGMLMIDLRRDYIRTHRLDLTEAGIQEIRATFAEQLSQAEGDYGKDGFGSEQLLHELYLDARYQGQEHTVKVRVADLDLEGEEFIGAMSSVFHKSHEQEYSFQLADSPIEVVNFHLVSYALLDKAELKAQEKTGGDASSALLETRSVDYDDLGVHDAAVYQREKLLHGMQLCGPAIIEESTTTTVVEPNTRVEVDGFGGLHIYLEA</sequence>
<feature type="domain" description="Acetophenone carboxylase-like C-terminal" evidence="3">
    <location>
        <begin position="503"/>
        <end position="679"/>
    </location>
</feature>
<dbReference type="Pfam" id="PF05378">
    <property type="entry name" value="Hydant_A_N"/>
    <property type="match status" value="1"/>
</dbReference>
<comment type="caution">
    <text evidence="4">The sequence shown here is derived from an EMBL/GenBank/DDBJ whole genome shotgun (WGS) entry which is preliminary data.</text>
</comment>
<dbReference type="EC" id="3.5.2.14" evidence="4"/>
<proteinExistence type="predicted"/>
<dbReference type="PANTHER" id="PTHR11365:SF23">
    <property type="entry name" value="HYPOTHETICAL 5-OXOPROLINASE (EUROFUNG)-RELATED"/>
    <property type="match status" value="1"/>
</dbReference>